<feature type="domain" description="IPT/TIG" evidence="1">
    <location>
        <begin position="851"/>
        <end position="930"/>
    </location>
</feature>
<comment type="caution">
    <text evidence="2">The sequence shown here is derived from an EMBL/GenBank/DDBJ whole genome shotgun (WGS) entry which is preliminary data.</text>
</comment>
<dbReference type="InterPro" id="IPR002909">
    <property type="entry name" value="IPT_dom"/>
</dbReference>
<dbReference type="Gene3D" id="3.40.390.10">
    <property type="entry name" value="Collagenase (Catalytic Domain)"/>
    <property type="match status" value="1"/>
</dbReference>
<proteinExistence type="predicted"/>
<evidence type="ECO:0000313" key="3">
    <source>
        <dbReference type="Proteomes" id="UP001479606"/>
    </source>
</evidence>
<dbReference type="SUPFAM" id="SSF81296">
    <property type="entry name" value="E set domains"/>
    <property type="match status" value="5"/>
</dbReference>
<dbReference type="SMART" id="SM00429">
    <property type="entry name" value="IPT"/>
    <property type="match status" value="5"/>
</dbReference>
<feature type="domain" description="IPT/TIG" evidence="1">
    <location>
        <begin position="692"/>
        <end position="769"/>
    </location>
</feature>
<dbReference type="Pfam" id="PF13574">
    <property type="entry name" value="Reprolysin_2"/>
    <property type="match status" value="1"/>
</dbReference>
<dbReference type="EMBL" id="JBCEVZ010000043">
    <property type="protein sequence ID" value="MEL5995663.1"/>
    <property type="molecule type" value="Genomic_DNA"/>
</dbReference>
<name>A0ABU9M0F0_9BACT</name>
<dbReference type="CDD" id="cd00603">
    <property type="entry name" value="IPT_PCSR"/>
    <property type="match status" value="1"/>
</dbReference>
<reference evidence="2 3" key="1">
    <citation type="journal article" date="2018" name="Arch. Microbiol.">
        <title>Hymenobacter segetis sp. nov., isolated from soil.</title>
        <authorList>
            <person name="Ten L.N."/>
            <person name="Lim S.J."/>
            <person name="Kim B.O."/>
            <person name="Kang I.K."/>
            <person name="Jung H.Y."/>
        </authorList>
    </citation>
    <scope>NUCLEOTIDE SEQUENCE [LARGE SCALE GENOMIC DNA]</scope>
    <source>
        <strain evidence="2 3">S7-3-11</strain>
    </source>
</reference>
<dbReference type="InterPro" id="IPR014756">
    <property type="entry name" value="Ig_E-set"/>
</dbReference>
<sequence>MTQRYSRWPATLRPATGGRGRIGAVLLALGLTLGANAQQTAPQFFEADAEARRVAAASPLAAALFHSQALTLDVNSLQAALATAPPEIRSSAAPLVLALPRPDGSTSRFAVRETSVMDPELARKYPTIKTYAGVGLDDPSASVRLDLTPQGFHAQVLAGGGKTYYIDPVSHTDNRHYLGFFRKDMNRVAAGPMPACEFAPTAEELKDNRLRLTAAAAAGKALASGSQLRTYRLALSNTPEYAVTKGNTVTSVLAAEVTTVNRVVGVYEKELAVRMVLVPNNDQLVFLSGIGTQPSPTFSNSNGGALLGQNQSNVDRIIGSVNYDIGHVVSTGGGGIAGLGVVCSSARKAQGVTGLPNPVGDAFDIDYVAHEMGHQFSGNHPFNGNAGSCAGGNRNGTTAWEPGSGTTIMAYAGICTATNDLQAHSDATFHTGNYQEMRAFITSTTCGTDAATGNTAPVVTAPASGKTLPMGTPFKLTATATDAENDPLTYMWEEMDLGSQKAPNDAQVANDNVPLFRSFVPLLDGTRYFPRLTDLVNNTTVIGERLPTVTRTLKFRCTARDQHSGPAGVIGGVDYSAFVNLNVVSTAGPFVISAPNTAVSWTGGTAQTITWNVAGTDAAPVSCAIVNLRLSLDGGLTYPVLLASNVLNNGTATVVVPNVSTAQARVMVEAADNYFFDISDANFTIAPGPGATITSFTPASGPVGTVVTITGTNFTGATAVNINGTPATFTVASATSITATVAAGTTSGLISVTTPAGTAVSATSFLVGVPPTVTSFTPATGAVGSTVVITGTNFTAASQVTFAGTSAPVYSVNSPTQITVVVPIGAVTGPIAVTTPLGTGTSATNFTIPAAPAITSFTPTIGVPGTVVTITGTNFTGTTRVTFNGTVAPVFTVVSATQITVTVPTGATTGLITVTTPNGIAVSTTRFTLQVPVITSFTPTSGPVGTLVTITGNYFTGATQVSFNGTVATTFTVVSATQITVVVPTGATSGPITVTAPIGSGTSTTPFLLPLPNDQCTGAIPLACGQTINGTNLGATSTGDPTAACTLSIGPGGVFYTVVGTGASMTVTTCNAVTDFDTKLFVFTGRCGSYTCVRGNDDTGANTCSTVTFASQYGVNYLVFVNGYDATEVGNFGLTLTCATPPVAPAITSLSPTSGPAGTTVTVTGSNFTGATAATINGVAVTGFTVVNGTTITFTIPAGATSGNVVITTATGIPSNGVTFTVTTTATATAAAQQSAFSVYPNPVAGHGTLNLKLATATTAAQVTLRNVLGQTVATRAFSGTATELPMTGLAAGTYLLTVQAAGRAPSVQRVVVE</sequence>
<feature type="domain" description="IPT/TIG" evidence="1">
    <location>
        <begin position="931"/>
        <end position="1010"/>
    </location>
</feature>
<feature type="domain" description="IPT/TIG" evidence="1">
    <location>
        <begin position="1144"/>
        <end position="1223"/>
    </location>
</feature>
<protein>
    <submittedName>
        <fullName evidence="2">IPT/TIG domain-containing protein</fullName>
    </submittedName>
</protein>
<dbReference type="Pfam" id="PF18962">
    <property type="entry name" value="Por_Secre_tail"/>
    <property type="match status" value="1"/>
</dbReference>
<dbReference type="InterPro" id="IPR026444">
    <property type="entry name" value="Secre_tail"/>
</dbReference>
<evidence type="ECO:0000313" key="2">
    <source>
        <dbReference type="EMBL" id="MEL5995663.1"/>
    </source>
</evidence>
<organism evidence="2 3">
    <name type="scientific">Hymenobacter segetis</name>
    <dbReference type="NCBI Taxonomy" id="2025509"/>
    <lineage>
        <taxon>Bacteria</taxon>
        <taxon>Pseudomonadati</taxon>
        <taxon>Bacteroidota</taxon>
        <taxon>Cytophagia</taxon>
        <taxon>Cytophagales</taxon>
        <taxon>Hymenobacteraceae</taxon>
        <taxon>Hymenobacter</taxon>
    </lineage>
</organism>
<dbReference type="NCBIfam" id="TIGR04183">
    <property type="entry name" value="Por_Secre_tail"/>
    <property type="match status" value="1"/>
</dbReference>
<dbReference type="SUPFAM" id="SSF55486">
    <property type="entry name" value="Metalloproteases ('zincins'), catalytic domain"/>
    <property type="match status" value="1"/>
</dbReference>
<dbReference type="Gene3D" id="2.60.40.10">
    <property type="entry name" value="Immunoglobulins"/>
    <property type="match status" value="5"/>
</dbReference>
<dbReference type="PANTHER" id="PTHR23361">
    <property type="entry name" value="MUCIN"/>
    <property type="match status" value="1"/>
</dbReference>
<dbReference type="Pfam" id="PF01833">
    <property type="entry name" value="TIG"/>
    <property type="match status" value="5"/>
</dbReference>
<accession>A0ABU9M0F0</accession>
<dbReference type="InterPro" id="IPR024079">
    <property type="entry name" value="MetalloPept_cat_dom_sf"/>
</dbReference>
<keyword evidence="3" id="KW-1185">Reference proteome</keyword>
<dbReference type="PANTHER" id="PTHR23361:SF20">
    <property type="entry name" value="MRH DOMAIN-CONTAINING PROTEIN"/>
    <property type="match status" value="1"/>
</dbReference>
<dbReference type="InterPro" id="IPR013783">
    <property type="entry name" value="Ig-like_fold"/>
</dbReference>
<feature type="domain" description="IPT/TIG" evidence="1">
    <location>
        <begin position="770"/>
        <end position="849"/>
    </location>
</feature>
<dbReference type="CDD" id="cd00102">
    <property type="entry name" value="IPT"/>
    <property type="match status" value="4"/>
</dbReference>
<dbReference type="Proteomes" id="UP001479606">
    <property type="component" value="Unassembled WGS sequence"/>
</dbReference>
<gene>
    <name evidence="2" type="ORF">AAFH49_15725</name>
</gene>
<evidence type="ECO:0000259" key="1">
    <source>
        <dbReference type="SMART" id="SM00429"/>
    </source>
</evidence>
<dbReference type="RefSeq" id="WP_342299653.1">
    <property type="nucleotide sequence ID" value="NZ_JBCEVZ010000043.1"/>
</dbReference>